<evidence type="ECO:0000313" key="4">
    <source>
        <dbReference type="Proteomes" id="UP000244334"/>
    </source>
</evidence>
<dbReference type="InterPro" id="IPR025948">
    <property type="entry name" value="HTH-like_dom"/>
</dbReference>
<dbReference type="AlphaFoldDB" id="A0A328TTF0"/>
<evidence type="ECO:0000313" key="3">
    <source>
        <dbReference type="EMBL" id="RAP72095.1"/>
    </source>
</evidence>
<name>A0A328TTF0_9GAMM</name>
<dbReference type="EMBL" id="LJAM02000064">
    <property type="protein sequence ID" value="RAP72095.1"/>
    <property type="molecule type" value="Genomic_DNA"/>
</dbReference>
<dbReference type="Proteomes" id="UP000244334">
    <property type="component" value="Unassembled WGS sequence"/>
</dbReference>
<accession>A0A328TTF0</accession>
<evidence type="ECO:0000259" key="2">
    <source>
        <dbReference type="Pfam" id="PF13276"/>
    </source>
</evidence>
<evidence type="ECO:0000256" key="1">
    <source>
        <dbReference type="SAM" id="MobiDB-lite"/>
    </source>
</evidence>
<dbReference type="Pfam" id="PF13276">
    <property type="entry name" value="HTH_21"/>
    <property type="match status" value="1"/>
</dbReference>
<feature type="region of interest" description="Disordered" evidence="1">
    <location>
        <begin position="1"/>
        <end position="21"/>
    </location>
</feature>
<comment type="caution">
    <text evidence="3">The sequence shown here is derived from an EMBL/GenBank/DDBJ whole genome shotgun (WGS) entry which is preliminary data.</text>
</comment>
<keyword evidence="4" id="KW-1185">Reference proteome</keyword>
<organism evidence="3 4">
    <name type="scientific">Candidatus Erwinia dacicola</name>
    <dbReference type="NCBI Taxonomy" id="252393"/>
    <lineage>
        <taxon>Bacteria</taxon>
        <taxon>Pseudomonadati</taxon>
        <taxon>Pseudomonadota</taxon>
        <taxon>Gammaproteobacteria</taxon>
        <taxon>Enterobacterales</taxon>
        <taxon>Erwiniaceae</taxon>
        <taxon>Erwinia</taxon>
    </lineage>
</organism>
<protein>
    <submittedName>
        <fullName evidence="3">HTH-like domain protein</fullName>
    </submittedName>
</protein>
<feature type="compositionally biased region" description="Basic and acidic residues" evidence="1">
    <location>
        <begin position="12"/>
        <end position="21"/>
    </location>
</feature>
<reference evidence="3" key="1">
    <citation type="submission" date="2018-04" db="EMBL/GenBank/DDBJ databases">
        <title>Genomes of the Obligate Erwinia dacicola and Facultative Enterobacter sp. OLF Endosymbionts of the Olive Fruit fly, Bactrocera oleae.</title>
        <authorList>
            <person name="Estes A.M."/>
            <person name="Hearn D.J."/>
            <person name="Agarwal S."/>
            <person name="Pierson E.A."/>
            <person name="Dunning-Hotopp J.C."/>
        </authorList>
    </citation>
    <scope>NUCLEOTIDE SEQUENCE [LARGE SCALE GENOMIC DNA]</scope>
    <source>
        <strain evidence="3">Oroville</strain>
    </source>
</reference>
<feature type="domain" description="HTH-like" evidence="2">
    <location>
        <begin position="26"/>
        <end position="73"/>
    </location>
</feature>
<dbReference type="RefSeq" id="WP_187153685.1">
    <property type="nucleotide sequence ID" value="NZ_LJAM02000064.1"/>
</dbReference>
<proteinExistence type="predicted"/>
<sequence length="73" mass="8604">MSRAQLSVAARRQPDWQDGRKERLSDDREILMRIQRIIAGVPTYGYRRVWALLRRESESEGLTSANARKVYRI</sequence>
<gene>
    <name evidence="3" type="ORF">ACZ87_01065</name>
</gene>